<evidence type="ECO:0000256" key="1">
    <source>
        <dbReference type="SAM" id="MobiDB-lite"/>
    </source>
</evidence>
<protein>
    <submittedName>
        <fullName evidence="2">Uncharacterized protein</fullName>
    </submittedName>
</protein>
<name>A0A6A4FHP1_9STRA</name>
<feature type="compositionally biased region" description="Basic and acidic residues" evidence="1">
    <location>
        <begin position="110"/>
        <end position="126"/>
    </location>
</feature>
<feature type="region of interest" description="Disordered" evidence="1">
    <location>
        <begin position="100"/>
        <end position="126"/>
    </location>
</feature>
<dbReference type="Proteomes" id="UP000434957">
    <property type="component" value="Unassembled WGS sequence"/>
</dbReference>
<organism evidence="2 3">
    <name type="scientific">Phytophthora rubi</name>
    <dbReference type="NCBI Taxonomy" id="129364"/>
    <lineage>
        <taxon>Eukaryota</taxon>
        <taxon>Sar</taxon>
        <taxon>Stramenopiles</taxon>
        <taxon>Oomycota</taxon>
        <taxon>Peronosporomycetes</taxon>
        <taxon>Peronosporales</taxon>
        <taxon>Peronosporaceae</taxon>
        <taxon>Phytophthora</taxon>
    </lineage>
</organism>
<comment type="caution">
    <text evidence="2">The sequence shown here is derived from an EMBL/GenBank/DDBJ whole genome shotgun (WGS) entry which is preliminary data.</text>
</comment>
<evidence type="ECO:0000313" key="2">
    <source>
        <dbReference type="EMBL" id="KAE9349034.1"/>
    </source>
</evidence>
<dbReference type="EMBL" id="QXFT01000266">
    <property type="protein sequence ID" value="KAE9349034.1"/>
    <property type="molecule type" value="Genomic_DNA"/>
</dbReference>
<dbReference type="AlphaFoldDB" id="A0A6A4FHP1"/>
<gene>
    <name evidence="2" type="ORF">PR003_g6098</name>
</gene>
<keyword evidence="3" id="KW-1185">Reference proteome</keyword>
<proteinExistence type="predicted"/>
<feature type="region of interest" description="Disordered" evidence="1">
    <location>
        <begin position="1"/>
        <end position="25"/>
    </location>
</feature>
<reference evidence="2 3" key="1">
    <citation type="submission" date="2018-08" db="EMBL/GenBank/DDBJ databases">
        <title>Genomic investigation of the strawberry pathogen Phytophthora fragariae indicates pathogenicity is determined by transcriptional variation in three key races.</title>
        <authorList>
            <person name="Adams T.M."/>
            <person name="Armitage A.D."/>
            <person name="Sobczyk M.K."/>
            <person name="Bates H.J."/>
            <person name="Dunwell J.M."/>
            <person name="Nellist C.F."/>
            <person name="Harrison R.J."/>
        </authorList>
    </citation>
    <scope>NUCLEOTIDE SEQUENCE [LARGE SCALE GENOMIC DNA]</scope>
    <source>
        <strain evidence="2 3">SCRP333</strain>
    </source>
</reference>
<evidence type="ECO:0000313" key="3">
    <source>
        <dbReference type="Proteomes" id="UP000434957"/>
    </source>
</evidence>
<sequence>MTDVEKGYDIQSSPKPGTMKDGGEQTPLSHPSIWLLLAVSMPRMAINMAWSAQWAALGSYLSTMLPNFAVQVTQFIGCGLYSRAQRCVPECSLSHTSTCLGSGPLGLLTRRSEAKSRDRGDRSSVE</sequence>
<accession>A0A6A4FHP1</accession>